<dbReference type="Pfam" id="PF00789">
    <property type="entry name" value="UBX"/>
    <property type="match status" value="1"/>
</dbReference>
<dbReference type="PRINTS" id="PR01233">
    <property type="entry name" value="JOSEPHIN"/>
</dbReference>
<evidence type="ECO:0000256" key="3">
    <source>
        <dbReference type="ARBA" id="ARBA00012759"/>
    </source>
</evidence>
<feature type="active site" evidence="12">
    <location>
        <position position="13"/>
    </location>
</feature>
<dbReference type="SMART" id="SM00166">
    <property type="entry name" value="UBX"/>
    <property type="match status" value="1"/>
</dbReference>
<evidence type="ECO:0000259" key="15">
    <source>
        <dbReference type="PROSITE" id="PS50957"/>
    </source>
</evidence>
<dbReference type="EC" id="3.4.19.12" evidence="3"/>
<evidence type="ECO:0000256" key="7">
    <source>
        <dbReference type="ARBA" id="ARBA00022807"/>
    </source>
</evidence>
<gene>
    <name evidence="16" type="ORF">TSPGSL018_25831</name>
</gene>
<dbReference type="GO" id="GO:0005634">
    <property type="term" value="C:nucleus"/>
    <property type="evidence" value="ECO:0007669"/>
    <property type="project" value="UniProtKB-SubCell"/>
</dbReference>
<evidence type="ECO:0000256" key="2">
    <source>
        <dbReference type="ARBA" id="ARBA00004123"/>
    </source>
</evidence>
<dbReference type="SUPFAM" id="SSF54236">
    <property type="entry name" value="Ubiquitin-like"/>
    <property type="match status" value="1"/>
</dbReference>
<dbReference type="PANTHER" id="PTHR14159">
    <property type="entry name" value="ATAXIN-3-RELATED"/>
    <property type="match status" value="1"/>
</dbReference>
<comment type="catalytic activity">
    <reaction evidence="1">
        <text>Thiol-dependent hydrolysis of ester, thioester, amide, peptide and isopeptide bonds formed by the C-terminal Gly of ubiquitin (a 76-residue protein attached to proteins as an intracellular targeting signal).</text>
        <dbReference type="EC" id="3.4.19.12"/>
    </reaction>
</comment>
<dbReference type="PROSITE" id="PS50957">
    <property type="entry name" value="JOSEPHIN"/>
    <property type="match status" value="1"/>
</dbReference>
<organism evidence="16">
    <name type="scientific">Tetraselmis sp. GSL018</name>
    <dbReference type="NCBI Taxonomy" id="582737"/>
    <lineage>
        <taxon>Eukaryota</taxon>
        <taxon>Viridiplantae</taxon>
        <taxon>Chlorophyta</taxon>
        <taxon>core chlorophytes</taxon>
        <taxon>Chlorodendrophyceae</taxon>
        <taxon>Chlorodendrales</taxon>
        <taxon>Chlorodendraceae</taxon>
        <taxon>Tetraselmis</taxon>
    </lineage>
</organism>
<keyword evidence="9" id="KW-0804">Transcription</keyword>
<evidence type="ECO:0000256" key="4">
    <source>
        <dbReference type="ARBA" id="ARBA00022670"/>
    </source>
</evidence>
<keyword evidence="5" id="KW-0833">Ubl conjugation pathway</keyword>
<dbReference type="InterPro" id="IPR033865">
    <property type="entry name" value="Ataxin-3"/>
</dbReference>
<evidence type="ECO:0000256" key="11">
    <source>
        <dbReference type="PIRSR" id="PIRSR633865-1"/>
    </source>
</evidence>
<name>A0A061QT00_9CHLO</name>
<feature type="active site" description="Proton acceptor" evidence="11">
    <location>
        <position position="198"/>
    </location>
</feature>
<dbReference type="Gene3D" id="3.90.70.40">
    <property type="match status" value="2"/>
</dbReference>
<evidence type="ECO:0000256" key="9">
    <source>
        <dbReference type="ARBA" id="ARBA00023163"/>
    </source>
</evidence>
<evidence type="ECO:0000256" key="8">
    <source>
        <dbReference type="ARBA" id="ARBA00023015"/>
    </source>
</evidence>
<keyword evidence="6 12" id="KW-0378">Hydrolase</keyword>
<feature type="domain" description="UBX" evidence="14">
    <location>
        <begin position="379"/>
        <end position="448"/>
    </location>
</feature>
<sequence>MLLYHEVQVAKLCAVHALNALLQGPYFSESDLSQIAQDLDAKEKAFMAESGLNSVDYLKFVGEDSGNVSLDGNFSVQVISRALDVWGLSLINILSPQVPEAAAEPHLEQGFICNLDVGAGPCSFSCSAEEPSSSPPNPPSPFFSIQCPPRSTAPLCSPNLCPGRSPQSHAPPLLLLGTRAFAFLDRDGRQPRPGSLEHWFALRAVGGEWWNFNSVYPAPQPLGAVYLDAFLGTLRSQGYTIFVVRGALPDSPPPKSSEPSEERGRWLTPEQARAETSAAGEVQASSRISAGDKELAAALAASLVEAYNSAAGAGSPSAAREDEELSRAIDASLSQMRSGSPRGDRQPAQVAPPPEGADPQPSEALPPPAASSGPGRTFRIAVRLPDGSRVQREFGDCETVGAVWESLAAKGVNPGSHHLATQFPRRTLRDLSCPLKDADISPQETLIVELNR</sequence>
<dbReference type="PANTHER" id="PTHR14159:SF0">
    <property type="entry name" value="ATAXIN-3-RELATED"/>
    <property type="match status" value="1"/>
</dbReference>
<keyword evidence="4" id="KW-0645">Protease</keyword>
<dbReference type="AlphaFoldDB" id="A0A061QT00"/>
<evidence type="ECO:0000256" key="13">
    <source>
        <dbReference type="SAM" id="MobiDB-lite"/>
    </source>
</evidence>
<feature type="active site" description="Nucleophile" evidence="11">
    <location>
        <position position="13"/>
    </location>
</feature>
<evidence type="ECO:0000256" key="5">
    <source>
        <dbReference type="ARBA" id="ARBA00022786"/>
    </source>
</evidence>
<accession>A0A061QT00</accession>
<dbReference type="InterPro" id="IPR029071">
    <property type="entry name" value="Ubiquitin-like_domsf"/>
</dbReference>
<dbReference type="GO" id="GO:0006508">
    <property type="term" value="P:proteolysis"/>
    <property type="evidence" value="ECO:0007669"/>
    <property type="project" value="UniProtKB-KW"/>
</dbReference>
<protein>
    <recommendedName>
        <fullName evidence="3">ubiquitinyl hydrolase 1</fullName>
        <ecNumber evidence="3">3.4.19.12</ecNumber>
    </recommendedName>
</protein>
<dbReference type="InterPro" id="IPR006155">
    <property type="entry name" value="Josephin"/>
</dbReference>
<dbReference type="InterPro" id="IPR001012">
    <property type="entry name" value="UBX_dom"/>
</dbReference>
<keyword evidence="10" id="KW-0539">Nucleus</keyword>
<dbReference type="PROSITE" id="PS50033">
    <property type="entry name" value="UBX"/>
    <property type="match status" value="1"/>
</dbReference>
<reference evidence="16" key="1">
    <citation type="submission" date="2014-05" db="EMBL/GenBank/DDBJ databases">
        <title>The transcriptome of the halophilic microalga Tetraselmis sp. GSL018 isolated from the Great Salt Lake, Utah.</title>
        <authorList>
            <person name="Jinkerson R.E."/>
            <person name="D'Adamo S."/>
            <person name="Posewitz M.C."/>
        </authorList>
    </citation>
    <scope>NUCLEOTIDE SEQUENCE</scope>
    <source>
        <strain evidence="16">GSL018</strain>
    </source>
</reference>
<dbReference type="GO" id="GO:0004843">
    <property type="term" value="F:cysteine-type deubiquitinase activity"/>
    <property type="evidence" value="ECO:0007669"/>
    <property type="project" value="UniProtKB-EC"/>
</dbReference>
<keyword evidence="8" id="KW-0805">Transcription regulation</keyword>
<feature type="active site" evidence="12">
    <location>
        <position position="198"/>
    </location>
</feature>
<feature type="region of interest" description="Disordered" evidence="13">
    <location>
        <begin position="246"/>
        <end position="288"/>
    </location>
</feature>
<dbReference type="SMART" id="SM01246">
    <property type="entry name" value="Josephin"/>
    <property type="match status" value="1"/>
</dbReference>
<proteinExistence type="predicted"/>
<comment type="subcellular location">
    <subcellularLocation>
        <location evidence="2">Nucleus</location>
    </subcellularLocation>
</comment>
<evidence type="ECO:0000256" key="6">
    <source>
        <dbReference type="ARBA" id="ARBA00022801"/>
    </source>
</evidence>
<keyword evidence="7" id="KW-0788">Thiol protease</keyword>
<feature type="region of interest" description="Disordered" evidence="13">
    <location>
        <begin position="334"/>
        <end position="376"/>
    </location>
</feature>
<dbReference type="MEROPS" id="C86.A01"/>
<evidence type="ECO:0000256" key="10">
    <source>
        <dbReference type="ARBA" id="ARBA00023242"/>
    </source>
</evidence>
<dbReference type="GO" id="GO:0016579">
    <property type="term" value="P:protein deubiquitination"/>
    <property type="evidence" value="ECO:0007669"/>
    <property type="project" value="InterPro"/>
</dbReference>
<dbReference type="EMBL" id="GBEZ01025510">
    <property type="protein sequence ID" value="JAC61584.1"/>
    <property type="molecule type" value="Transcribed_RNA"/>
</dbReference>
<evidence type="ECO:0000259" key="14">
    <source>
        <dbReference type="PROSITE" id="PS50033"/>
    </source>
</evidence>
<evidence type="ECO:0000256" key="1">
    <source>
        <dbReference type="ARBA" id="ARBA00000707"/>
    </source>
</evidence>
<evidence type="ECO:0000256" key="12">
    <source>
        <dbReference type="PROSITE-ProRule" id="PRU00331"/>
    </source>
</evidence>
<dbReference type="CDD" id="cd01767">
    <property type="entry name" value="UBX"/>
    <property type="match status" value="1"/>
</dbReference>
<evidence type="ECO:0000313" key="16">
    <source>
        <dbReference type="EMBL" id="JAC61584.1"/>
    </source>
</evidence>
<dbReference type="Gene3D" id="3.10.20.90">
    <property type="entry name" value="Phosphatidylinositol 3-kinase Catalytic Subunit, Chain A, domain 1"/>
    <property type="match status" value="1"/>
</dbReference>
<feature type="active site" evidence="11 12">
    <location>
        <position position="213"/>
    </location>
</feature>
<feature type="domain" description="Josephin" evidence="15">
    <location>
        <begin position="1"/>
        <end position="259"/>
    </location>
</feature>
<dbReference type="Pfam" id="PF02099">
    <property type="entry name" value="Josephin"/>
    <property type="match status" value="1"/>
</dbReference>
<dbReference type="Gene3D" id="1.10.287.10">
    <property type="entry name" value="S15/NS1, RNA-binding"/>
    <property type="match status" value="1"/>
</dbReference>